<name>A0A0E0L596_ORYPU</name>
<dbReference type="HOGENOM" id="CLU_2675365_0_0_1"/>
<dbReference type="Proteomes" id="UP000026962">
    <property type="component" value="Chromosome 5"/>
</dbReference>
<proteinExistence type="predicted"/>
<accession>A0A0E0L596</accession>
<dbReference type="EnsemblPlants" id="OPUNC05G22100.1">
    <property type="protein sequence ID" value="OPUNC05G22100.1"/>
    <property type="gene ID" value="OPUNC05G22100"/>
</dbReference>
<evidence type="ECO:0000313" key="3">
    <source>
        <dbReference type="Proteomes" id="UP000026962"/>
    </source>
</evidence>
<reference evidence="2" key="1">
    <citation type="submission" date="2015-04" db="UniProtKB">
        <authorList>
            <consortium name="EnsemblPlants"/>
        </authorList>
    </citation>
    <scope>IDENTIFICATION</scope>
</reference>
<dbReference type="AlphaFoldDB" id="A0A0E0L596"/>
<sequence length="75" mass="8012">MNLRSPSQQQHRCLLLLLPSVQVAAAGEEKCCCNAAASVGGGCRKAGEMKMMQISGDTWPKSLDYLTPDRCALDG</sequence>
<evidence type="ECO:0000256" key="1">
    <source>
        <dbReference type="SAM" id="SignalP"/>
    </source>
</evidence>
<keyword evidence="1" id="KW-0732">Signal</keyword>
<reference evidence="2" key="2">
    <citation type="submission" date="2018-05" db="EMBL/GenBank/DDBJ databases">
        <title>OpunRS2 (Oryza punctata Reference Sequence Version 2).</title>
        <authorList>
            <person name="Zhang J."/>
            <person name="Kudrna D."/>
            <person name="Lee S."/>
            <person name="Talag J."/>
            <person name="Welchert J."/>
            <person name="Wing R.A."/>
        </authorList>
    </citation>
    <scope>NUCLEOTIDE SEQUENCE [LARGE SCALE GENOMIC DNA]</scope>
</reference>
<organism evidence="2">
    <name type="scientific">Oryza punctata</name>
    <name type="common">Red rice</name>
    <dbReference type="NCBI Taxonomy" id="4537"/>
    <lineage>
        <taxon>Eukaryota</taxon>
        <taxon>Viridiplantae</taxon>
        <taxon>Streptophyta</taxon>
        <taxon>Embryophyta</taxon>
        <taxon>Tracheophyta</taxon>
        <taxon>Spermatophyta</taxon>
        <taxon>Magnoliopsida</taxon>
        <taxon>Liliopsida</taxon>
        <taxon>Poales</taxon>
        <taxon>Poaceae</taxon>
        <taxon>BOP clade</taxon>
        <taxon>Oryzoideae</taxon>
        <taxon>Oryzeae</taxon>
        <taxon>Oryzinae</taxon>
        <taxon>Oryza</taxon>
    </lineage>
</organism>
<protein>
    <recommendedName>
        <fullName evidence="4">Secreted protein</fullName>
    </recommendedName>
</protein>
<keyword evidence="3" id="KW-1185">Reference proteome</keyword>
<evidence type="ECO:0008006" key="4">
    <source>
        <dbReference type="Google" id="ProtNLM"/>
    </source>
</evidence>
<feature type="signal peptide" evidence="1">
    <location>
        <begin position="1"/>
        <end position="26"/>
    </location>
</feature>
<evidence type="ECO:0000313" key="2">
    <source>
        <dbReference type="EnsemblPlants" id="OPUNC05G22100.1"/>
    </source>
</evidence>
<feature type="chain" id="PRO_5002366069" description="Secreted protein" evidence="1">
    <location>
        <begin position="27"/>
        <end position="75"/>
    </location>
</feature>
<dbReference type="Gramene" id="OPUNC05G22100.1">
    <property type="protein sequence ID" value="OPUNC05G22100.1"/>
    <property type="gene ID" value="OPUNC05G22100"/>
</dbReference>